<keyword evidence="4" id="KW-1185">Reference proteome</keyword>
<dbReference type="RefSeq" id="WP_310321793.1">
    <property type="nucleotide sequence ID" value="NZ_JAVDWU010000013.1"/>
</dbReference>
<feature type="chain" id="PRO_5047060785" description="Secretion system X translation initiation factor" evidence="2">
    <location>
        <begin position="23"/>
        <end position="177"/>
    </location>
</feature>
<evidence type="ECO:0000256" key="2">
    <source>
        <dbReference type="SAM" id="SignalP"/>
    </source>
</evidence>
<dbReference type="Proteomes" id="UP001265700">
    <property type="component" value="Unassembled WGS sequence"/>
</dbReference>
<accession>A0ABU1WUJ4</accession>
<feature type="compositionally biased region" description="Polar residues" evidence="1">
    <location>
        <begin position="50"/>
        <end position="60"/>
    </location>
</feature>
<name>A0ABU1WUJ4_9BURK</name>
<sequence>MSRTRWILLLALLATLTAAWFAPEPASEEGVALVPARRAPEPQVGARVSVSDSQNPQVLSIRSRRDEDDADALSDLFAAPPWTKPARPVAPIKAVAPEVAPEPPAPSAPPVPFSIMGSMEEGGKRAYFLQYADQSFVARVGDTLLEQYKVESVESDRLLLRYLPMDVLQTLELARQP</sequence>
<proteinExistence type="predicted"/>
<evidence type="ECO:0000256" key="1">
    <source>
        <dbReference type="SAM" id="MobiDB-lite"/>
    </source>
</evidence>
<reference evidence="3 4" key="1">
    <citation type="submission" date="2023-07" db="EMBL/GenBank/DDBJ databases">
        <title>Sorghum-associated microbial communities from plants grown in Nebraska, USA.</title>
        <authorList>
            <person name="Schachtman D."/>
        </authorList>
    </citation>
    <scope>NUCLEOTIDE SEQUENCE [LARGE SCALE GENOMIC DNA]</scope>
    <source>
        <strain evidence="3 4">4249</strain>
    </source>
</reference>
<organism evidence="3 4">
    <name type="scientific">Hydrogenophaga palleronii</name>
    <dbReference type="NCBI Taxonomy" id="65655"/>
    <lineage>
        <taxon>Bacteria</taxon>
        <taxon>Pseudomonadati</taxon>
        <taxon>Pseudomonadota</taxon>
        <taxon>Betaproteobacteria</taxon>
        <taxon>Burkholderiales</taxon>
        <taxon>Comamonadaceae</taxon>
        <taxon>Hydrogenophaga</taxon>
    </lineage>
</organism>
<protein>
    <recommendedName>
        <fullName evidence="5">Secretion system X translation initiation factor</fullName>
    </recommendedName>
</protein>
<evidence type="ECO:0000313" key="4">
    <source>
        <dbReference type="Proteomes" id="UP001265700"/>
    </source>
</evidence>
<feature type="region of interest" description="Disordered" evidence="1">
    <location>
        <begin position="42"/>
        <end position="67"/>
    </location>
</feature>
<feature type="signal peptide" evidence="2">
    <location>
        <begin position="1"/>
        <end position="22"/>
    </location>
</feature>
<evidence type="ECO:0000313" key="3">
    <source>
        <dbReference type="EMBL" id="MDR7152739.1"/>
    </source>
</evidence>
<dbReference type="EMBL" id="JAVDWU010000013">
    <property type="protein sequence ID" value="MDR7152739.1"/>
    <property type="molecule type" value="Genomic_DNA"/>
</dbReference>
<keyword evidence="2" id="KW-0732">Signal</keyword>
<comment type="caution">
    <text evidence="3">The sequence shown here is derived from an EMBL/GenBank/DDBJ whole genome shotgun (WGS) entry which is preliminary data.</text>
</comment>
<evidence type="ECO:0008006" key="5">
    <source>
        <dbReference type="Google" id="ProtNLM"/>
    </source>
</evidence>
<gene>
    <name evidence="3" type="ORF">J2W49_004717</name>
</gene>